<name>A0A9D1FL65_9FIRM</name>
<dbReference type="AlphaFoldDB" id="A0A9D1FL65"/>
<dbReference type="EMBL" id="DVJP01000023">
    <property type="protein sequence ID" value="HIS75722.1"/>
    <property type="molecule type" value="Genomic_DNA"/>
</dbReference>
<gene>
    <name evidence="1" type="ORF">IAB51_02830</name>
</gene>
<protein>
    <submittedName>
        <fullName evidence="1">Uncharacterized protein</fullName>
    </submittedName>
</protein>
<evidence type="ECO:0000313" key="1">
    <source>
        <dbReference type="EMBL" id="HIS75722.1"/>
    </source>
</evidence>
<dbReference type="Proteomes" id="UP000824002">
    <property type="component" value="Unassembled WGS sequence"/>
</dbReference>
<reference evidence="1" key="2">
    <citation type="journal article" date="2021" name="PeerJ">
        <title>Extensive microbial diversity within the chicken gut microbiome revealed by metagenomics and culture.</title>
        <authorList>
            <person name="Gilroy R."/>
            <person name="Ravi A."/>
            <person name="Getino M."/>
            <person name="Pursley I."/>
            <person name="Horton D.L."/>
            <person name="Alikhan N.F."/>
            <person name="Baker D."/>
            <person name="Gharbi K."/>
            <person name="Hall N."/>
            <person name="Watson M."/>
            <person name="Adriaenssens E.M."/>
            <person name="Foster-Nyarko E."/>
            <person name="Jarju S."/>
            <person name="Secka A."/>
            <person name="Antonio M."/>
            <person name="Oren A."/>
            <person name="Chaudhuri R.R."/>
            <person name="La Ragione R."/>
            <person name="Hildebrand F."/>
            <person name="Pallen M.J."/>
        </authorList>
    </citation>
    <scope>NUCLEOTIDE SEQUENCE</scope>
    <source>
        <strain evidence="1">CHK199-13235</strain>
    </source>
</reference>
<comment type="caution">
    <text evidence="1">The sequence shown here is derived from an EMBL/GenBank/DDBJ whole genome shotgun (WGS) entry which is preliminary data.</text>
</comment>
<evidence type="ECO:0000313" key="2">
    <source>
        <dbReference type="Proteomes" id="UP000824002"/>
    </source>
</evidence>
<sequence length="72" mass="8332">MVLWIEINRWKIPLPFTGWMVKLALRGPGKLDAESAKQIWKALKATSRQFPDWTFVEVEEAGGEHIAIRLKK</sequence>
<reference evidence="1" key="1">
    <citation type="submission" date="2020-10" db="EMBL/GenBank/DDBJ databases">
        <authorList>
            <person name="Gilroy R."/>
        </authorList>
    </citation>
    <scope>NUCLEOTIDE SEQUENCE</scope>
    <source>
        <strain evidence="1">CHK199-13235</strain>
    </source>
</reference>
<accession>A0A9D1FL65</accession>
<organism evidence="1 2">
    <name type="scientific">Candidatus Merdivicinus excrementipullorum</name>
    <dbReference type="NCBI Taxonomy" id="2840867"/>
    <lineage>
        <taxon>Bacteria</taxon>
        <taxon>Bacillati</taxon>
        <taxon>Bacillota</taxon>
        <taxon>Clostridia</taxon>
        <taxon>Eubacteriales</taxon>
        <taxon>Oscillospiraceae</taxon>
        <taxon>Oscillospiraceae incertae sedis</taxon>
        <taxon>Candidatus Merdivicinus</taxon>
    </lineage>
</organism>
<proteinExistence type="predicted"/>